<reference evidence="11" key="1">
    <citation type="journal article" date="2019" name="Int. J. Syst. Evol. Microbiol.">
        <title>The Global Catalogue of Microorganisms (GCM) 10K type strain sequencing project: providing services to taxonomists for standard genome sequencing and annotation.</title>
        <authorList>
            <consortium name="The Broad Institute Genomics Platform"/>
            <consortium name="The Broad Institute Genome Sequencing Center for Infectious Disease"/>
            <person name="Wu L."/>
            <person name="Ma J."/>
        </authorList>
    </citation>
    <scope>NUCLEOTIDE SEQUENCE [LARGE SCALE GENOMIC DNA]</scope>
    <source>
        <strain evidence="11">KACC 12597</strain>
    </source>
</reference>
<feature type="active site" description="Proton donor/acceptor" evidence="7">
    <location>
        <position position="185"/>
    </location>
</feature>
<feature type="compositionally biased region" description="Low complexity" evidence="8">
    <location>
        <begin position="320"/>
        <end position="334"/>
    </location>
</feature>
<feature type="compositionally biased region" description="Low complexity" evidence="8">
    <location>
        <begin position="296"/>
        <end position="312"/>
    </location>
</feature>
<comment type="similarity">
    <text evidence="2">Belongs to the YkuD family.</text>
</comment>
<evidence type="ECO:0000256" key="5">
    <source>
        <dbReference type="ARBA" id="ARBA00022984"/>
    </source>
</evidence>
<dbReference type="RefSeq" id="WP_386028159.1">
    <property type="nucleotide sequence ID" value="NZ_JBHUHX010000048.1"/>
</dbReference>
<gene>
    <name evidence="10" type="ORF">ACFSJC_16055</name>
</gene>
<dbReference type="PROSITE" id="PS52029">
    <property type="entry name" value="LD_TPASE"/>
    <property type="match status" value="1"/>
</dbReference>
<evidence type="ECO:0000313" key="11">
    <source>
        <dbReference type="Proteomes" id="UP001597337"/>
    </source>
</evidence>
<dbReference type="PANTHER" id="PTHR30582:SF2">
    <property type="entry name" value="L,D-TRANSPEPTIDASE YCIB-RELATED"/>
    <property type="match status" value="1"/>
</dbReference>
<feature type="compositionally biased region" description="Pro residues" evidence="8">
    <location>
        <begin position="393"/>
        <end position="404"/>
    </location>
</feature>
<dbReference type="InterPro" id="IPR038063">
    <property type="entry name" value="Transpep_catalytic_dom"/>
</dbReference>
<organism evidence="10 11">
    <name type="scientific">Thiorhodococcus fuscus</name>
    <dbReference type="NCBI Taxonomy" id="527200"/>
    <lineage>
        <taxon>Bacteria</taxon>
        <taxon>Pseudomonadati</taxon>
        <taxon>Pseudomonadota</taxon>
        <taxon>Gammaproteobacteria</taxon>
        <taxon>Chromatiales</taxon>
        <taxon>Chromatiaceae</taxon>
        <taxon>Thiorhodococcus</taxon>
    </lineage>
</organism>
<sequence length="448" mass="46964">MNDRTQTLSLALGALKITFGALLLVNLSGCDGLAKMMARPDPKPDVAQSAQPEPLPPLPPTKDKPEPKLKKNTLYEWNGEGRQVTRIVVNTNEQKARFYSGNDEVGWSTVATGVSKHPTPTGNFEVIEKVENKRSNLYGKVYGSGGKVIRTNVKVGRDPIPSGARFEGAKMPYFMRLTHDGVGLHAGPIPRPGRAASHGCIRMPSKLAPVLFAHVPNGTPVTIEGKGPSYGDYMEKQRAVAAKQRAAEQRRLAAKQAAQEREAAAAAKVATAEAKDVSATSDTPASEPRETKMRTEPAPATETGTANAATTPRAPETPKVTDTPAVTQPATATPPTQPVTPQLPKPEQAGSAPPPEPAATKPEVVSPPQQQPTPSTPPEAPSEPAPATAAASPTPPEAPKPAAQPKPEVKPAQTPEATTKPAAEKPAPAQTEPPAAPAQTPTAEKQEG</sequence>
<feature type="compositionally biased region" description="Low complexity" evidence="8">
    <location>
        <begin position="358"/>
        <end position="368"/>
    </location>
</feature>
<evidence type="ECO:0000256" key="2">
    <source>
        <dbReference type="ARBA" id="ARBA00005992"/>
    </source>
</evidence>
<keyword evidence="6 7" id="KW-0961">Cell wall biogenesis/degradation</keyword>
<evidence type="ECO:0000256" key="3">
    <source>
        <dbReference type="ARBA" id="ARBA00022679"/>
    </source>
</evidence>
<feature type="active site" description="Nucleophile" evidence="7">
    <location>
        <position position="200"/>
    </location>
</feature>
<keyword evidence="11" id="KW-1185">Reference proteome</keyword>
<evidence type="ECO:0000313" key="10">
    <source>
        <dbReference type="EMBL" id="MFD2113363.1"/>
    </source>
</evidence>
<feature type="compositionally biased region" description="Pro residues" evidence="8">
    <location>
        <begin position="335"/>
        <end position="344"/>
    </location>
</feature>
<dbReference type="InterPro" id="IPR005490">
    <property type="entry name" value="LD_TPept_cat_dom"/>
</dbReference>
<keyword evidence="3" id="KW-0808">Transferase</keyword>
<proteinExistence type="inferred from homology"/>
<dbReference type="InterPro" id="IPR050979">
    <property type="entry name" value="LD-transpeptidase"/>
</dbReference>
<evidence type="ECO:0000259" key="9">
    <source>
        <dbReference type="PROSITE" id="PS52029"/>
    </source>
</evidence>
<name>A0ABW4YCJ5_9GAMM</name>
<feature type="compositionally biased region" description="Low complexity" evidence="8">
    <location>
        <begin position="405"/>
        <end position="448"/>
    </location>
</feature>
<keyword evidence="4 7" id="KW-0133">Cell shape</keyword>
<keyword evidence="5 7" id="KW-0573">Peptidoglycan synthesis</keyword>
<evidence type="ECO:0000256" key="6">
    <source>
        <dbReference type="ARBA" id="ARBA00023316"/>
    </source>
</evidence>
<accession>A0ABW4YCJ5</accession>
<dbReference type="Proteomes" id="UP001597337">
    <property type="component" value="Unassembled WGS sequence"/>
</dbReference>
<evidence type="ECO:0000256" key="8">
    <source>
        <dbReference type="SAM" id="MobiDB-lite"/>
    </source>
</evidence>
<comment type="pathway">
    <text evidence="1 7">Cell wall biogenesis; peptidoglycan biosynthesis.</text>
</comment>
<dbReference type="EMBL" id="JBHUHX010000048">
    <property type="protein sequence ID" value="MFD2113363.1"/>
    <property type="molecule type" value="Genomic_DNA"/>
</dbReference>
<feature type="domain" description="L,D-TPase catalytic" evidence="9">
    <location>
        <begin position="85"/>
        <end position="224"/>
    </location>
</feature>
<evidence type="ECO:0000256" key="1">
    <source>
        <dbReference type="ARBA" id="ARBA00004752"/>
    </source>
</evidence>
<dbReference type="PANTHER" id="PTHR30582">
    <property type="entry name" value="L,D-TRANSPEPTIDASE"/>
    <property type="match status" value="1"/>
</dbReference>
<feature type="region of interest" description="Disordered" evidence="8">
    <location>
        <begin position="39"/>
        <end position="68"/>
    </location>
</feature>
<dbReference type="CDD" id="cd16913">
    <property type="entry name" value="YkuD_like"/>
    <property type="match status" value="1"/>
</dbReference>
<evidence type="ECO:0000256" key="7">
    <source>
        <dbReference type="PROSITE-ProRule" id="PRU01373"/>
    </source>
</evidence>
<feature type="region of interest" description="Disordered" evidence="8">
    <location>
        <begin position="265"/>
        <end position="448"/>
    </location>
</feature>
<dbReference type="SUPFAM" id="SSF141523">
    <property type="entry name" value="L,D-transpeptidase catalytic domain-like"/>
    <property type="match status" value="1"/>
</dbReference>
<dbReference type="Gene3D" id="2.40.440.10">
    <property type="entry name" value="L,D-transpeptidase catalytic domain-like"/>
    <property type="match status" value="1"/>
</dbReference>
<protein>
    <submittedName>
        <fullName evidence="10">L,D-transpeptidase family protein</fullName>
    </submittedName>
</protein>
<evidence type="ECO:0000256" key="4">
    <source>
        <dbReference type="ARBA" id="ARBA00022960"/>
    </source>
</evidence>
<feature type="compositionally biased region" description="Pro residues" evidence="8">
    <location>
        <begin position="369"/>
        <end position="384"/>
    </location>
</feature>
<dbReference type="Pfam" id="PF03734">
    <property type="entry name" value="YkuD"/>
    <property type="match status" value="1"/>
</dbReference>
<comment type="caution">
    <text evidence="10">The sequence shown here is derived from an EMBL/GenBank/DDBJ whole genome shotgun (WGS) entry which is preliminary data.</text>
</comment>